<dbReference type="PANTHER" id="PTHR37739:SF18">
    <property type="entry name" value="KINESIN-LIKE PROTEIN KIN-12C"/>
    <property type="match status" value="1"/>
</dbReference>
<evidence type="ECO:0000256" key="5">
    <source>
        <dbReference type="ARBA" id="ARBA00023175"/>
    </source>
</evidence>
<feature type="domain" description="Kinesin motor" evidence="10">
    <location>
        <begin position="1"/>
        <end position="64"/>
    </location>
</feature>
<feature type="coiled-coil region" evidence="8">
    <location>
        <begin position="1439"/>
        <end position="1501"/>
    </location>
</feature>
<protein>
    <submittedName>
        <fullName evidence="11">Kinesin-like, KLP2</fullName>
    </submittedName>
</protein>
<evidence type="ECO:0000256" key="4">
    <source>
        <dbReference type="ARBA" id="ARBA00023054"/>
    </source>
</evidence>
<evidence type="ECO:0000259" key="10">
    <source>
        <dbReference type="PROSITE" id="PS50067"/>
    </source>
</evidence>
<feature type="coiled-coil region" evidence="8">
    <location>
        <begin position="1333"/>
        <end position="1367"/>
    </location>
</feature>
<name>A0A103XT50_CYNCS</name>
<evidence type="ECO:0000256" key="6">
    <source>
        <dbReference type="ARBA" id="ARBA00034488"/>
    </source>
</evidence>
<dbReference type="OMA" id="INACIGE"/>
<evidence type="ECO:0000256" key="9">
    <source>
        <dbReference type="SAM" id="MobiDB-lite"/>
    </source>
</evidence>
<dbReference type="InterPro" id="IPR036961">
    <property type="entry name" value="Kinesin_motor_dom_sf"/>
</dbReference>
<evidence type="ECO:0000256" key="1">
    <source>
        <dbReference type="ARBA" id="ARBA00022701"/>
    </source>
</evidence>
<comment type="caution">
    <text evidence="11">The sequence shown here is derived from an EMBL/GenBank/DDBJ whole genome shotgun (WGS) entry which is preliminary data.</text>
</comment>
<feature type="coiled-coil region" evidence="8">
    <location>
        <begin position="1263"/>
        <end position="1290"/>
    </location>
</feature>
<keyword evidence="2" id="KW-0547">Nucleotide-binding</keyword>
<accession>A0A103XT50</accession>
<feature type="coiled-coil region" evidence="8">
    <location>
        <begin position="565"/>
        <end position="599"/>
    </location>
</feature>
<comment type="similarity">
    <text evidence="6">Belongs to the TRAFAC class myosin-kinesin ATPase superfamily. Kinesin family. KIN-12 subfamily.</text>
</comment>
<dbReference type="GO" id="GO:0008017">
    <property type="term" value="F:microtubule binding"/>
    <property type="evidence" value="ECO:0007669"/>
    <property type="project" value="InterPro"/>
</dbReference>
<dbReference type="InterPro" id="IPR027417">
    <property type="entry name" value="P-loop_NTPase"/>
</dbReference>
<dbReference type="GO" id="GO:0005874">
    <property type="term" value="C:microtubule"/>
    <property type="evidence" value="ECO:0007669"/>
    <property type="project" value="UniProtKB-KW"/>
</dbReference>
<dbReference type="Proteomes" id="UP000243975">
    <property type="component" value="Unassembled WGS sequence"/>
</dbReference>
<feature type="region of interest" description="Disordered" evidence="9">
    <location>
        <begin position="1589"/>
        <end position="1608"/>
    </location>
</feature>
<reference evidence="11 12" key="1">
    <citation type="journal article" date="2016" name="Sci. Rep.">
        <title>The genome sequence of the outbreeding globe artichoke constructed de novo incorporating a phase-aware low-pass sequencing strategy of F1 progeny.</title>
        <authorList>
            <person name="Scaglione D."/>
            <person name="Reyes-Chin-Wo S."/>
            <person name="Acquadro A."/>
            <person name="Froenicke L."/>
            <person name="Portis E."/>
            <person name="Beitel C."/>
            <person name="Tirone M."/>
            <person name="Mauro R."/>
            <person name="Lo Monaco A."/>
            <person name="Mauromicale G."/>
            <person name="Faccioli P."/>
            <person name="Cattivelli L."/>
            <person name="Rieseberg L."/>
            <person name="Michelmore R."/>
            <person name="Lanteri S."/>
        </authorList>
    </citation>
    <scope>NUCLEOTIDE SEQUENCE [LARGE SCALE GENOMIC DNA]</scope>
    <source>
        <strain evidence="11">2C</strain>
    </source>
</reference>
<dbReference type="EMBL" id="LEKV01004316">
    <property type="protein sequence ID" value="KVH96411.1"/>
    <property type="molecule type" value="Genomic_DNA"/>
</dbReference>
<feature type="region of interest" description="Disordered" evidence="9">
    <location>
        <begin position="1777"/>
        <end position="1804"/>
    </location>
</feature>
<evidence type="ECO:0000256" key="8">
    <source>
        <dbReference type="SAM" id="Coils"/>
    </source>
</evidence>
<dbReference type="GO" id="GO:0007018">
    <property type="term" value="P:microtubule-based movement"/>
    <property type="evidence" value="ECO:0007669"/>
    <property type="project" value="InterPro"/>
</dbReference>
<evidence type="ECO:0000256" key="3">
    <source>
        <dbReference type="ARBA" id="ARBA00022840"/>
    </source>
</evidence>
<dbReference type="InterPro" id="IPR044986">
    <property type="entry name" value="KIF15/KIN-12"/>
</dbReference>
<organism evidence="11 12">
    <name type="scientific">Cynara cardunculus var. scolymus</name>
    <name type="common">Globe artichoke</name>
    <name type="synonym">Cynara scolymus</name>
    <dbReference type="NCBI Taxonomy" id="59895"/>
    <lineage>
        <taxon>Eukaryota</taxon>
        <taxon>Viridiplantae</taxon>
        <taxon>Streptophyta</taxon>
        <taxon>Embryophyta</taxon>
        <taxon>Tracheophyta</taxon>
        <taxon>Spermatophyta</taxon>
        <taxon>Magnoliopsida</taxon>
        <taxon>eudicotyledons</taxon>
        <taxon>Gunneridae</taxon>
        <taxon>Pentapetalae</taxon>
        <taxon>asterids</taxon>
        <taxon>campanulids</taxon>
        <taxon>Asterales</taxon>
        <taxon>Asteraceae</taxon>
        <taxon>Carduoideae</taxon>
        <taxon>Cardueae</taxon>
        <taxon>Carduinae</taxon>
        <taxon>Cynara</taxon>
    </lineage>
</organism>
<dbReference type="PANTHER" id="PTHR37739">
    <property type="entry name" value="KINESIN-LIKE PROTEIN KIN-12D"/>
    <property type="match status" value="1"/>
</dbReference>
<sequence>MSLVDVAHGKHRHVPYRDSRLTFLLQDSLGGNSKTTIIANVSPSMCAANETLSTLKFAQRAKLIQNDAKVNEDASGDVTALQQQIQMLKVYNKKQTQICHLWIFKAFDMRFFEREDLSGENISDASNVLNDQKRKIKNFGATLLNESSGEKLAETGFRAIQSPSKQKNRLALPTEDVQCTKMLLRFREEKIKRLELLANGIISSDSYLMDENNALMGEIQQLQARSDRNPEVTSFQNCYERGEREALLTEVLALHDQDGKSAMELEEYKCANSKLIRKVDDLKSELLKYMTYSQTAVYPVTRLSIDLGNEMEVSDQVNDGALLDNMGLIRTNRSPSTNIVEELMDARTLLDAMKSQQVRLVEELQYVRQENDRLVETLSNSNKAQTPPMLDHESHISESGWFLNQNLPSVNGDSIDGMMDLQARLDKMTKELEDVGLPNDLDDHISHSSFKDQVDLVHEEVENEATNAILHLQEELASLQVKYHRRLCSMSEENKKLRRIIAAKEDEVYKLHSDWERASLELTSFLLDGSKSLKDVSGQIESIAHSFPSYNVWVGEHAKKAATVCLEKEQTILQLEKNLVDAQSTIVQMQEKLSSLRSATIALTEIQYTEHDARIKEAYPLSSKLDDKTNMIDFQDNEFMSKEYQICEVVDNAKPTLLEAKGLSDQNKIFQTDNFQTDLIRSNFGTSTIESKHDSEINIYANSSKLMDIEDQVEVARQGLEETKIALNMSSIDAEMCLSTFQAEVYNAFSLYKDLANDFMKGICEMRKDLVEFKETNKMAEVPRVETSLEEACTHQMQENQLLILHQIIAELVSINNRLDNMKAYLSSIHDQVISEDLEGCETDTSTSSYILSDDEDVQENILVEDCCEVSLGVTEAIVSERGSKYSFNQESEKQDRDVISLSAGSVAHLFLKKQFIMAYEAFIKLDVQLAAVFKDKEYGYHSKAGIGFMQSLGCIKLDEKDTSKDVLNELQNPETSTRQPCDLEMQEDAACCFTARKFVAEEKACKASSFFSKFEETCATVDEADNMLNALLKANEEAKMLTGRWKQAAEEAMVEKASLIEEIKQLKFDLRLRDEEHAVLEEESRCSLVELANSVSMLEGSFGHLQREAEDLCHLIYADALAMVQDIHHSMCKSRSSLQDICAETMERSFECLVIQQCHIGEYINKFQLGVNWPSRLQEEIMEHVETLQFGQNHLISNAVDGGEEENYSALAARNETGELGASSDDLIDENLKLKKELERRNTLLNGLLFDFSLLQESASTRKDIKDKAEKLSTALSQVQHELKMKTNQLDSMLDGYEKLECCLADTETALSASKSCLRHAEETVDALSYQNAELRSLLEDLYLKKSETEKQLEEQKEIVISLEKEIHCTTSSAQEQFLFSLEGITDDLKRVSSERDQLCELVSSLQGRLEMAYAIADENEAVAVEARQESETNKIYAEQKEEEVKILEHSVEELDCTINVLEKRVNEMEEELERHHRIRDSLELELQSLNQRLSTVENFRDSRDSDNNSVDQSVDQISRKLHNRCRELQEVHVRIKDLEDERAEQANEIKQCKEYISELVIHAEAQAFQYQQKYKSLEAMVSVMKTDSSKSVSEAPSSDKTEKSLVRARGSSSPFRCIGNVLQQMNTEKDQELSLAKLRLEEQEALASSRQKEICMLRTKLAAAESMTHDVIRDLLGVKLDMTKYANLINQKQLQRFIEDAAQQALEFTSMEQEIRKLKREMNDLYEERDRCISEIHCKEADMLAIKMSMGQLKGREQLVTAQNEMLKSVVPTLRRKATDGSKSQNTNKIRKQSKREQALLG</sequence>
<dbReference type="GO" id="GO:0003777">
    <property type="term" value="F:microtubule motor activity"/>
    <property type="evidence" value="ECO:0007669"/>
    <property type="project" value="InterPro"/>
</dbReference>
<evidence type="ECO:0000313" key="12">
    <source>
        <dbReference type="Proteomes" id="UP000243975"/>
    </source>
</evidence>
<keyword evidence="1" id="KW-0493">Microtubule</keyword>
<dbReference type="STRING" id="59895.A0A103XT50"/>
<comment type="caution">
    <text evidence="7">Lacks conserved residue(s) required for the propagation of feature annotation.</text>
</comment>
<dbReference type="GO" id="GO:0005524">
    <property type="term" value="F:ATP binding"/>
    <property type="evidence" value="ECO:0007669"/>
    <property type="project" value="UniProtKB-KW"/>
</dbReference>
<dbReference type="PROSITE" id="PS50067">
    <property type="entry name" value="KINESIN_MOTOR_2"/>
    <property type="match status" value="1"/>
</dbReference>
<dbReference type="SUPFAM" id="SSF52540">
    <property type="entry name" value="P-loop containing nucleoside triphosphate hydrolases"/>
    <property type="match status" value="1"/>
</dbReference>
<evidence type="ECO:0000313" key="11">
    <source>
        <dbReference type="EMBL" id="KVH96411.1"/>
    </source>
</evidence>
<feature type="compositionally biased region" description="Polar residues" evidence="9">
    <location>
        <begin position="1589"/>
        <end position="1598"/>
    </location>
</feature>
<dbReference type="Gene3D" id="3.40.850.10">
    <property type="entry name" value="Kinesin motor domain"/>
    <property type="match status" value="1"/>
</dbReference>
<dbReference type="InterPro" id="IPR001752">
    <property type="entry name" value="Kinesin_motor_dom"/>
</dbReference>
<feature type="coiled-coil region" evidence="8">
    <location>
        <begin position="1530"/>
        <end position="1557"/>
    </location>
</feature>
<gene>
    <name evidence="11" type="ORF">Ccrd_001504</name>
</gene>
<dbReference type="Pfam" id="PF00225">
    <property type="entry name" value="Kinesin"/>
    <property type="match status" value="1"/>
</dbReference>
<evidence type="ECO:0000256" key="2">
    <source>
        <dbReference type="ARBA" id="ARBA00022741"/>
    </source>
</evidence>
<keyword evidence="3" id="KW-0067">ATP-binding</keyword>
<keyword evidence="12" id="KW-1185">Reference proteome</keyword>
<evidence type="ECO:0000256" key="7">
    <source>
        <dbReference type="PROSITE-ProRule" id="PRU00283"/>
    </source>
</evidence>
<proteinExistence type="inferred from homology"/>
<feature type="coiled-coil region" evidence="8">
    <location>
        <begin position="1703"/>
        <end position="1737"/>
    </location>
</feature>
<keyword evidence="4 8" id="KW-0175">Coiled coil</keyword>
<dbReference type="Gramene" id="KVH96411">
    <property type="protein sequence ID" value="KVH96411"/>
    <property type="gene ID" value="Ccrd_001504"/>
</dbReference>
<feature type="coiled-coil region" evidence="8">
    <location>
        <begin position="1022"/>
        <end position="1070"/>
    </location>
</feature>
<keyword evidence="5" id="KW-0505">Motor protein</keyword>